<dbReference type="eggNOG" id="ENOG5034CCR">
    <property type="taxonomic scope" value="Bacteria"/>
</dbReference>
<dbReference type="Proteomes" id="UP000002505">
    <property type="component" value="Chromosome"/>
</dbReference>
<accession>B8H6W6</accession>
<dbReference type="RefSeq" id="WP_015936907.1">
    <property type="nucleotide sequence ID" value="NC_011886.1"/>
</dbReference>
<proteinExistence type="predicted"/>
<name>B8H6W6_PSECP</name>
<gene>
    <name evidence="1" type="ordered locus">Achl_1702</name>
</gene>
<dbReference type="AlphaFoldDB" id="B8H6W6"/>
<dbReference type="OrthoDB" id="4467712at2"/>
<evidence type="ECO:0000313" key="1">
    <source>
        <dbReference type="EMBL" id="ACL39687.1"/>
    </source>
</evidence>
<protein>
    <submittedName>
        <fullName evidence="1">Uncharacterized protein</fullName>
    </submittedName>
</protein>
<reference evidence="1" key="1">
    <citation type="submission" date="2009-01" db="EMBL/GenBank/DDBJ databases">
        <title>Complete sequence of chromosome of Arthrobacter chlorophenolicus A6.</title>
        <authorList>
            <consortium name="US DOE Joint Genome Institute"/>
            <person name="Lucas S."/>
            <person name="Copeland A."/>
            <person name="Lapidus A."/>
            <person name="Glavina del Rio T."/>
            <person name="Tice H."/>
            <person name="Bruce D."/>
            <person name="Goodwin L."/>
            <person name="Pitluck S."/>
            <person name="Goltsman E."/>
            <person name="Clum A."/>
            <person name="Larimer F."/>
            <person name="Land M."/>
            <person name="Hauser L."/>
            <person name="Kyrpides N."/>
            <person name="Mikhailova N."/>
            <person name="Jansson J."/>
            <person name="Richardson P."/>
        </authorList>
    </citation>
    <scope>NUCLEOTIDE SEQUENCE [LARGE SCALE GENOMIC DNA]</scope>
    <source>
        <strain evidence="1">A6</strain>
    </source>
</reference>
<dbReference type="HOGENOM" id="CLU_2614318_0_0_11"/>
<keyword evidence="2" id="KW-1185">Reference proteome</keyword>
<organism evidence="1 2">
    <name type="scientific">Pseudarthrobacter chlorophenolicus (strain ATCC 700700 / DSM 12829 / CIP 107037 / JCM 12360 / KCTC 9906 / NCIMB 13794 / A6)</name>
    <name type="common">Arthrobacter chlorophenolicus</name>
    <dbReference type="NCBI Taxonomy" id="452863"/>
    <lineage>
        <taxon>Bacteria</taxon>
        <taxon>Bacillati</taxon>
        <taxon>Actinomycetota</taxon>
        <taxon>Actinomycetes</taxon>
        <taxon>Micrococcales</taxon>
        <taxon>Micrococcaceae</taxon>
        <taxon>Pseudarthrobacter</taxon>
    </lineage>
</organism>
<dbReference type="KEGG" id="ach:Achl_1702"/>
<sequence length="78" mass="8604">MKIDEWWPLVSEETRNWLTTHNGEGLTSPVVNEIMSATGGSRDSDWWDGDTADGLQLTDVAVDWIEATANGEMPPATK</sequence>
<dbReference type="EMBL" id="CP001341">
    <property type="protein sequence ID" value="ACL39687.1"/>
    <property type="molecule type" value="Genomic_DNA"/>
</dbReference>
<evidence type="ECO:0000313" key="2">
    <source>
        <dbReference type="Proteomes" id="UP000002505"/>
    </source>
</evidence>